<evidence type="ECO:0000256" key="1">
    <source>
        <dbReference type="ARBA" id="ARBA00022630"/>
    </source>
</evidence>
<dbReference type="Pfam" id="PF13738">
    <property type="entry name" value="Pyr_redox_3"/>
    <property type="match status" value="1"/>
</dbReference>
<evidence type="ECO:0000313" key="4">
    <source>
        <dbReference type="Proteomes" id="UP000075359"/>
    </source>
</evidence>
<protein>
    <submittedName>
        <fullName evidence="3">Pyridine nucleotide-disulfide oxidoreductase</fullName>
    </submittedName>
</protein>
<reference evidence="3 4" key="1">
    <citation type="submission" date="2015-11" db="EMBL/GenBank/DDBJ databases">
        <title>Draft genome of Sulfurovum riftiae 1812E, a member of the Epsilonproteobacteria isolated from the tube of the deep-sea hydrothermal vent tubewom Riftia pachyptila.</title>
        <authorList>
            <person name="Vetriani C."/>
            <person name="Giovannelli D."/>
        </authorList>
    </citation>
    <scope>NUCLEOTIDE SEQUENCE [LARGE SCALE GENOMIC DNA]</scope>
    <source>
        <strain evidence="3 4">1812E</strain>
    </source>
</reference>
<dbReference type="InterPro" id="IPR050097">
    <property type="entry name" value="Ferredoxin-NADP_redctase_2"/>
</dbReference>
<dbReference type="AlphaFoldDB" id="A0A151CFY6"/>
<dbReference type="STRING" id="1630136.AS592_06490"/>
<dbReference type="GO" id="GO:0016491">
    <property type="term" value="F:oxidoreductase activity"/>
    <property type="evidence" value="ECO:0007669"/>
    <property type="project" value="UniProtKB-KW"/>
</dbReference>
<sequence>MEKVYDLIIIGGGPGGIGSAVEAKVLGLEKVLMIEKTDNHSHTIRKFYKDQKRVDKDWQGQAVDLEGNVEFTDGTKESTLDYFDRLLDDEAIDTRFNCAVEKVEKREGLFHVISGCGEDVAKNVIVAIGRMGKPNKPSYKIPASLKTQINFNLDKCSNGEHILVVGGGDSAVEYACELSQTNEVTLNYRRDSLNRPNPTNQEMIADYCENEAVRTKLGVDIEGLENEHGQVKVKFSDGEELFDRVIYAIGGTTPKDFLKSCGITLDETGEPIFDDNYESEVPGLYIAGDIVFNSGGSIAIALNHGYRIVNHILKQRKET</sequence>
<proteinExistence type="predicted"/>
<dbReference type="OrthoDB" id="9778740at2"/>
<dbReference type="RefSeq" id="WP_067330645.1">
    <property type="nucleotide sequence ID" value="NZ_LNKT01000023.1"/>
</dbReference>
<dbReference type="InterPro" id="IPR036188">
    <property type="entry name" value="FAD/NAD-bd_sf"/>
</dbReference>
<keyword evidence="2" id="KW-0560">Oxidoreductase</keyword>
<dbReference type="PRINTS" id="PR00368">
    <property type="entry name" value="FADPNR"/>
</dbReference>
<dbReference type="SUPFAM" id="SSF51905">
    <property type="entry name" value="FAD/NAD(P)-binding domain"/>
    <property type="match status" value="1"/>
</dbReference>
<organism evidence="3 4">
    <name type="scientific">Sulfurovum riftiae</name>
    <dbReference type="NCBI Taxonomy" id="1630136"/>
    <lineage>
        <taxon>Bacteria</taxon>
        <taxon>Pseudomonadati</taxon>
        <taxon>Campylobacterota</taxon>
        <taxon>Epsilonproteobacteria</taxon>
        <taxon>Campylobacterales</taxon>
        <taxon>Sulfurovaceae</taxon>
        <taxon>Sulfurovum</taxon>
    </lineage>
</organism>
<dbReference type="Gene3D" id="3.50.50.60">
    <property type="entry name" value="FAD/NAD(P)-binding domain"/>
    <property type="match status" value="2"/>
</dbReference>
<accession>A0A151CFY6</accession>
<dbReference type="PANTHER" id="PTHR48105">
    <property type="entry name" value="THIOREDOXIN REDUCTASE 1-RELATED-RELATED"/>
    <property type="match status" value="1"/>
</dbReference>
<gene>
    <name evidence="3" type="ORF">AS592_06490</name>
</gene>
<evidence type="ECO:0000256" key="2">
    <source>
        <dbReference type="ARBA" id="ARBA00023002"/>
    </source>
</evidence>
<name>A0A151CFY6_9BACT</name>
<dbReference type="Proteomes" id="UP000075359">
    <property type="component" value="Unassembled WGS sequence"/>
</dbReference>
<evidence type="ECO:0000313" key="3">
    <source>
        <dbReference type="EMBL" id="KYJ86450.1"/>
    </source>
</evidence>
<keyword evidence="4" id="KW-1185">Reference proteome</keyword>
<keyword evidence="1" id="KW-0285">Flavoprotein</keyword>
<dbReference type="EMBL" id="LNKT01000023">
    <property type="protein sequence ID" value="KYJ86450.1"/>
    <property type="molecule type" value="Genomic_DNA"/>
</dbReference>
<dbReference type="PRINTS" id="PR00469">
    <property type="entry name" value="PNDRDTASEII"/>
</dbReference>
<comment type="caution">
    <text evidence="3">The sequence shown here is derived from an EMBL/GenBank/DDBJ whole genome shotgun (WGS) entry which is preliminary data.</text>
</comment>